<dbReference type="PANTHER" id="PTHR23324:SF83">
    <property type="entry name" value="SEC14-LIKE PROTEIN 2"/>
    <property type="match status" value="1"/>
</dbReference>
<reference evidence="3 4" key="1">
    <citation type="submission" date="2015-12" db="EMBL/GenBank/DDBJ databases">
        <title>The genome of Folsomia candida.</title>
        <authorList>
            <person name="Faddeeva A."/>
            <person name="Derks M.F."/>
            <person name="Anvar Y."/>
            <person name="Smit S."/>
            <person name="Van Straalen N."/>
            <person name="Roelofs D."/>
        </authorList>
    </citation>
    <scope>NUCLEOTIDE SEQUENCE [LARGE SCALE GENOMIC DNA]</scope>
    <source>
        <strain evidence="3 4">VU population</strain>
        <tissue evidence="3">Whole body</tissue>
    </source>
</reference>
<keyword evidence="4" id="KW-1185">Reference proteome</keyword>
<dbReference type="InterPro" id="IPR036865">
    <property type="entry name" value="CRAL-TRIO_dom_sf"/>
</dbReference>
<keyword evidence="1" id="KW-0732">Signal</keyword>
<name>A0A226EXN6_FOLCA</name>
<accession>A0A226EXN6</accession>
<dbReference type="PROSITE" id="PS50191">
    <property type="entry name" value="CRAL_TRIO"/>
    <property type="match status" value="1"/>
</dbReference>
<dbReference type="SUPFAM" id="SSF46938">
    <property type="entry name" value="CRAL/TRIO N-terminal domain"/>
    <property type="match status" value="1"/>
</dbReference>
<dbReference type="PANTHER" id="PTHR23324">
    <property type="entry name" value="SEC14 RELATED PROTEIN"/>
    <property type="match status" value="1"/>
</dbReference>
<dbReference type="SUPFAM" id="SSF50494">
    <property type="entry name" value="Trypsin-like serine proteases"/>
    <property type="match status" value="1"/>
</dbReference>
<dbReference type="SUPFAM" id="SSF52087">
    <property type="entry name" value="CRAL/TRIO domain"/>
    <property type="match status" value="1"/>
</dbReference>
<dbReference type="Proteomes" id="UP000198287">
    <property type="component" value="Unassembled WGS sequence"/>
</dbReference>
<feature type="domain" description="CRAL-TRIO" evidence="2">
    <location>
        <begin position="640"/>
        <end position="802"/>
    </location>
</feature>
<sequence>MHVARLLFIVKLISLIIPCIEGGSRNETQTTKLHLGTPVTSKGYMANELGSAYIVFAVRSSDDTFCVGVLKSRTEFWTTTLCAKEYQGFTLVTGTRNFSEQTELHTLSSWAATYSSGVVELQFSPSLDTKSLTKIPTFYKGIRPPPADTECVTYGYSRNSDGGEITILGYLYTKVTNTATCGTSFDGLQGTNFCATIIPVPDRVTTASPICPGDVPTVLVCYLPVKSVKDASENMAGKGQDETIPGIRSWCQLHPTFAGCAQFCATIPLFCGTTTTTTTTEEPETFSWVVTGIQARETSALELDAKTFKETRSARFYDGNAISQASFEKNSFGSGYIVSARNSEGKICIGILTSRDKFWTTSTLCDGTKTPFEIFTGSLIQTGGSVQDQSGSINTLRYDMLEIPFSPPLDTQSSTKVAPFSPGIPGIPPVDTNCVAFYYSATDACSPDGANSTLTFLPAKVTTKERCMEIYGDIHPHHFCAQVNHDEIDVKMEDDPVCRDDTQNVLVCYLPERMARSGSADDYNADPEMLKLFCLVNPTAAKCTIFCFLFPHFCTTQKPQLQREQYVWLFKARVTPKLTHDYQKEDLFLLRHLRAKHFDVTKAENFILSQMKWRADNKMETIHQEDWSDMNDAYGMRSEGYDRDGRPLIVWELGDWDLRKGALAGKMDRIIRWTYKNWDAATKKVRDLELQNKNVTRWSMVIDLRNINSITNVNSASFPYYIAVSLGLDSHFPHMVEKIYLLNTPGLFETVLTLVKPGMAKGTRDALTVYGKNEADWRPVMKAVVDPAELPQRYGGLKEDPH</sequence>
<proteinExistence type="predicted"/>
<organism evidence="3 4">
    <name type="scientific">Folsomia candida</name>
    <name type="common">Springtail</name>
    <dbReference type="NCBI Taxonomy" id="158441"/>
    <lineage>
        <taxon>Eukaryota</taxon>
        <taxon>Metazoa</taxon>
        <taxon>Ecdysozoa</taxon>
        <taxon>Arthropoda</taxon>
        <taxon>Hexapoda</taxon>
        <taxon>Collembola</taxon>
        <taxon>Entomobryomorpha</taxon>
        <taxon>Isotomoidea</taxon>
        <taxon>Isotomidae</taxon>
        <taxon>Proisotominae</taxon>
        <taxon>Folsomia</taxon>
    </lineage>
</organism>
<comment type="caution">
    <text evidence="3">The sequence shown here is derived from an EMBL/GenBank/DDBJ whole genome shotgun (WGS) entry which is preliminary data.</text>
</comment>
<evidence type="ECO:0000313" key="4">
    <source>
        <dbReference type="Proteomes" id="UP000198287"/>
    </source>
</evidence>
<dbReference type="InterPro" id="IPR001251">
    <property type="entry name" value="CRAL-TRIO_dom"/>
</dbReference>
<evidence type="ECO:0000259" key="2">
    <source>
        <dbReference type="PROSITE" id="PS50191"/>
    </source>
</evidence>
<feature type="chain" id="PRO_5012285260" evidence="1">
    <location>
        <begin position="23"/>
        <end position="802"/>
    </location>
</feature>
<dbReference type="EMBL" id="LNIX01000001">
    <property type="protein sequence ID" value="OXA61591.1"/>
    <property type="molecule type" value="Genomic_DNA"/>
</dbReference>
<evidence type="ECO:0000313" key="3">
    <source>
        <dbReference type="EMBL" id="OXA61591.1"/>
    </source>
</evidence>
<dbReference type="SMART" id="SM00516">
    <property type="entry name" value="SEC14"/>
    <property type="match status" value="1"/>
</dbReference>
<protein>
    <submittedName>
        <fullName evidence="3">SEC14 cytosolic factor</fullName>
    </submittedName>
</protein>
<dbReference type="OrthoDB" id="1434354at2759"/>
<dbReference type="InterPro" id="IPR051064">
    <property type="entry name" value="SEC14/CRAL-TRIO_domain"/>
</dbReference>
<dbReference type="Pfam" id="PF00650">
    <property type="entry name" value="CRAL_TRIO"/>
    <property type="match status" value="1"/>
</dbReference>
<dbReference type="InterPro" id="IPR036273">
    <property type="entry name" value="CRAL/TRIO_N_dom_sf"/>
</dbReference>
<feature type="signal peptide" evidence="1">
    <location>
        <begin position="1"/>
        <end position="22"/>
    </location>
</feature>
<dbReference type="Gene3D" id="3.40.525.10">
    <property type="entry name" value="CRAL-TRIO lipid binding domain"/>
    <property type="match status" value="1"/>
</dbReference>
<dbReference type="CDD" id="cd00170">
    <property type="entry name" value="SEC14"/>
    <property type="match status" value="1"/>
</dbReference>
<evidence type="ECO:0000256" key="1">
    <source>
        <dbReference type="SAM" id="SignalP"/>
    </source>
</evidence>
<gene>
    <name evidence="3" type="ORF">Fcan01_00493</name>
</gene>
<dbReference type="InterPro" id="IPR009003">
    <property type="entry name" value="Peptidase_S1_PA"/>
</dbReference>
<dbReference type="AlphaFoldDB" id="A0A226EXN6"/>
<dbReference type="GO" id="GO:0005737">
    <property type="term" value="C:cytoplasm"/>
    <property type="evidence" value="ECO:0007669"/>
    <property type="project" value="TreeGrafter"/>
</dbReference>